<accession>A0A7W9NJ56</accession>
<evidence type="ECO:0000313" key="2">
    <source>
        <dbReference type="Proteomes" id="UP000585638"/>
    </source>
</evidence>
<dbReference type="Proteomes" id="UP000585638">
    <property type="component" value="Unassembled WGS sequence"/>
</dbReference>
<reference evidence="1 2" key="1">
    <citation type="submission" date="2020-08" db="EMBL/GenBank/DDBJ databases">
        <title>Sequencing the genomes of 1000 actinobacteria strains.</title>
        <authorList>
            <person name="Klenk H.-P."/>
        </authorList>
    </citation>
    <scope>NUCLEOTIDE SEQUENCE [LARGE SCALE GENOMIC DNA]</scope>
    <source>
        <strain evidence="1 2">DSM 43851</strain>
    </source>
</reference>
<sequence length="191" mass="20433">MALLVALVLLAVAAGSLLVLTRRRPVARAGPPVHERRHDVDWVDRAELAVGQLRDCPYEDNAVGVLAEMRAAAADIDAVDRALAALPAARLRRTRDHLAARLAADGAGGAELTTAYRAVSDRLATAERLHATRDALATRMHACVTGLERVRDSAHVPDPDRTVELVELRANLAQVRVLARGLPQVPAQGPP</sequence>
<dbReference type="RefSeq" id="WP_184866128.1">
    <property type="nucleotide sequence ID" value="NZ_BAAAWY010000029.1"/>
</dbReference>
<name>A0A7W9NJ56_9PSEU</name>
<evidence type="ECO:0000313" key="1">
    <source>
        <dbReference type="EMBL" id="MBB5894264.1"/>
    </source>
</evidence>
<keyword evidence="2" id="KW-1185">Reference proteome</keyword>
<gene>
    <name evidence="1" type="ORF">BJ998_005460</name>
</gene>
<dbReference type="EMBL" id="JACHIR010000001">
    <property type="protein sequence ID" value="MBB5894264.1"/>
    <property type="molecule type" value="Genomic_DNA"/>
</dbReference>
<organism evidence="1 2">
    <name type="scientific">Kutzneria kofuensis</name>
    <dbReference type="NCBI Taxonomy" id="103725"/>
    <lineage>
        <taxon>Bacteria</taxon>
        <taxon>Bacillati</taxon>
        <taxon>Actinomycetota</taxon>
        <taxon>Actinomycetes</taxon>
        <taxon>Pseudonocardiales</taxon>
        <taxon>Pseudonocardiaceae</taxon>
        <taxon>Kutzneria</taxon>
    </lineage>
</organism>
<proteinExistence type="predicted"/>
<dbReference type="AlphaFoldDB" id="A0A7W9NJ56"/>
<comment type="caution">
    <text evidence="1">The sequence shown here is derived from an EMBL/GenBank/DDBJ whole genome shotgun (WGS) entry which is preliminary data.</text>
</comment>
<protein>
    <submittedName>
        <fullName evidence="1">Uncharacterized protein</fullName>
    </submittedName>
</protein>